<gene>
    <name evidence="9" type="ORF">CGXH109_LOCUS62440</name>
</gene>
<dbReference type="GO" id="GO:0016020">
    <property type="term" value="C:membrane"/>
    <property type="evidence" value="ECO:0007669"/>
    <property type="project" value="TreeGrafter"/>
</dbReference>
<dbReference type="FunFam" id="1.10.357.30:FF:000004">
    <property type="entry name" value="Exocyst complex component SEC15"/>
    <property type="match status" value="1"/>
</dbReference>
<dbReference type="Gene3D" id="1.20.58.670">
    <property type="entry name" value="Dsl1p vesicle tethering complex, Tip20p subunit, domain D"/>
    <property type="match status" value="1"/>
</dbReference>
<feature type="coiled-coil region" evidence="6">
    <location>
        <begin position="540"/>
        <end position="567"/>
    </location>
</feature>
<evidence type="ECO:0000313" key="10">
    <source>
        <dbReference type="Proteomes" id="UP001152533"/>
    </source>
</evidence>
<keyword evidence="2 5" id="KW-0813">Transport</keyword>
<dbReference type="PANTHER" id="PTHR12702">
    <property type="entry name" value="SEC15"/>
    <property type="match status" value="1"/>
</dbReference>
<evidence type="ECO:0000256" key="3">
    <source>
        <dbReference type="ARBA" id="ARBA00022483"/>
    </source>
</evidence>
<comment type="similarity">
    <text evidence="1 5">Belongs to the SEC15 family.</text>
</comment>
<keyword evidence="10" id="KW-1185">Reference proteome</keyword>
<evidence type="ECO:0000256" key="1">
    <source>
        <dbReference type="ARBA" id="ARBA00007944"/>
    </source>
</evidence>
<evidence type="ECO:0000313" key="9">
    <source>
        <dbReference type="EMBL" id="CAI0647124.1"/>
    </source>
</evidence>
<dbReference type="Pfam" id="PF20651">
    <property type="entry name" value="EXOC6_Sec15_N"/>
    <property type="match status" value="1"/>
</dbReference>
<dbReference type="Pfam" id="PF04091">
    <property type="entry name" value="Sec15_C"/>
    <property type="match status" value="1"/>
</dbReference>
<keyword evidence="3 5" id="KW-0268">Exocytosis</keyword>
<dbReference type="PANTHER" id="PTHR12702:SF0">
    <property type="entry name" value="EXOCYST COMPLEX COMPONENT 6"/>
    <property type="match status" value="1"/>
</dbReference>
<dbReference type="GO" id="GO:0006893">
    <property type="term" value="P:Golgi to plasma membrane transport"/>
    <property type="evidence" value="ECO:0007669"/>
    <property type="project" value="TreeGrafter"/>
</dbReference>
<comment type="function">
    <text evidence="5">Component of the exocyst complex involved in the docking of exocytic vesicles with fusion sites on the plasma membrane.</text>
</comment>
<accession>A0A9W4RT24</accession>
<dbReference type="InterPro" id="IPR048359">
    <property type="entry name" value="EXOC6_Sec15_N"/>
</dbReference>
<name>A0A9W4RT24_9PEZI</name>
<dbReference type="PIRSF" id="PIRSF025007">
    <property type="entry name" value="Sec15"/>
    <property type="match status" value="1"/>
</dbReference>
<evidence type="ECO:0000259" key="7">
    <source>
        <dbReference type="Pfam" id="PF04091"/>
    </source>
</evidence>
<dbReference type="InterPro" id="IPR042045">
    <property type="entry name" value="EXOC6/Sec15_C_dom1"/>
</dbReference>
<proteinExistence type="inferred from homology"/>
<dbReference type="GO" id="GO:0006886">
    <property type="term" value="P:intracellular protein transport"/>
    <property type="evidence" value="ECO:0007669"/>
    <property type="project" value="InterPro"/>
</dbReference>
<feature type="domain" description="Exocyst complex subunit EXOC6/Sec15 C-terminal" evidence="7">
    <location>
        <begin position="407"/>
        <end position="749"/>
    </location>
</feature>
<evidence type="ECO:0000256" key="6">
    <source>
        <dbReference type="SAM" id="Coils"/>
    </source>
</evidence>
<feature type="domain" description="Exocyst complex component EXOC6/Sec15 N-terminal" evidence="8">
    <location>
        <begin position="51"/>
        <end position="225"/>
    </location>
</feature>
<dbReference type="GO" id="GO:0000145">
    <property type="term" value="C:exocyst"/>
    <property type="evidence" value="ECO:0007669"/>
    <property type="project" value="UniProtKB-UniRule"/>
</dbReference>
<organism evidence="9 10">
    <name type="scientific">Colletotrichum noveboracense</name>
    <dbReference type="NCBI Taxonomy" id="2664923"/>
    <lineage>
        <taxon>Eukaryota</taxon>
        <taxon>Fungi</taxon>
        <taxon>Dikarya</taxon>
        <taxon>Ascomycota</taxon>
        <taxon>Pezizomycotina</taxon>
        <taxon>Sordariomycetes</taxon>
        <taxon>Hypocreomycetidae</taxon>
        <taxon>Glomerellales</taxon>
        <taxon>Glomerellaceae</taxon>
        <taxon>Colletotrichum</taxon>
        <taxon>Colletotrichum gloeosporioides species complex</taxon>
    </lineage>
</organism>
<dbReference type="InterPro" id="IPR007225">
    <property type="entry name" value="EXOC6/Sec15"/>
</dbReference>
<dbReference type="Proteomes" id="UP001152533">
    <property type="component" value="Unassembled WGS sequence"/>
</dbReference>
<keyword evidence="4 6" id="KW-0175">Coiled coil</keyword>
<dbReference type="InterPro" id="IPR046361">
    <property type="entry name" value="EXOC6/Sec15_C"/>
</dbReference>
<reference evidence="9" key="1">
    <citation type="submission" date="2022-08" db="EMBL/GenBank/DDBJ databases">
        <authorList>
            <person name="Giroux E."/>
            <person name="Giroux E."/>
        </authorList>
    </citation>
    <scope>NUCLEOTIDE SEQUENCE</scope>
    <source>
        <strain evidence="9">H1091258</strain>
    </source>
</reference>
<dbReference type="FunFam" id="1.20.58.670:FF:000004">
    <property type="entry name" value="Exocyst complex component SEC15"/>
    <property type="match status" value="1"/>
</dbReference>
<dbReference type="EMBL" id="CAMGZC010000400">
    <property type="protein sequence ID" value="CAI0647124.1"/>
    <property type="molecule type" value="Genomic_DNA"/>
</dbReference>
<evidence type="ECO:0000256" key="2">
    <source>
        <dbReference type="ARBA" id="ARBA00022448"/>
    </source>
</evidence>
<dbReference type="Gene3D" id="1.10.357.30">
    <property type="entry name" value="Exocyst complex subunit Sec15 C-terminal domain, N-terminal subdomain"/>
    <property type="match status" value="1"/>
</dbReference>
<comment type="caution">
    <text evidence="9">The sequence shown here is derived from an EMBL/GenBank/DDBJ whole genome shotgun (WGS) entry which is preliminary data.</text>
</comment>
<evidence type="ECO:0000259" key="8">
    <source>
        <dbReference type="Pfam" id="PF20651"/>
    </source>
</evidence>
<sequence length="810" mass="92609">MPRRPQTYDDYGAAVQQIILTSTDSDFLDQLIPVLKDASNSNRTLSLTQNLARYAEDRESDIERIGLTKHEEFLGSVNQLQTVREGTVALTAEILRLNQSIQASTEKLANQKQALVDTRAVRQNIADASEALKESLKILHAVNHAHDLIRKKKYYAALKSLDDLQNEHLIPTIQNKYATQHRLADVIQKSIPASQKTISEAVMADLNTWLFRIRETSQFLGEVAFYHTELRRARQRERVEQDGYLTKFKLNSSIELVFDESEEFDVLDNEELQVDFTPLFECLHIHDALGQNEKFRAEYATTRRQQKDLLLPSTVGLVADDETSLSSLLEGIAGFAIIEKATMRRAPHLRSAIDVDELWDSMCHTAITLTSQALNEVSNAEILLKIKGVIALFIQTMEGWGYSVSMLDNFLLKLFDKYAELLKRRFSEDFQEIVSTDDYMPMAINTREEYEKVVNVSWFSQEKTLEELSFPCVLPFSQMYPLCCIDIRNFLNQFYFFSDDHFQHPNVIDETLRKSLDELLTEKVCKSLVERLSSQYLGQIVQILINLEHFEAACQELEQLLIRARSSTSAGGPVTLVATEEFRNNKKTAEKRIFELVNSKIDDLVDTAEYDWMATTTSPDPSSYMQTMTRYLSNIMNSTLLGLPREIKELIYFDALSHAANKILALPLSPDVKHINTNAVAALAKDVQYLTEFVESLENGAMLRENLDELQQTVNLMQSDNHDEFFDISIRNKKFGRVDAMNGPILLEKYTYVERSGPYSECPSCQLLITIWHHEMSREVFGDYSVHEPRSGSSMDWQTGIPAIYRLPAV</sequence>
<evidence type="ECO:0000256" key="5">
    <source>
        <dbReference type="PIRNR" id="PIRNR025007"/>
    </source>
</evidence>
<dbReference type="AlphaFoldDB" id="A0A9W4RT24"/>
<evidence type="ECO:0000256" key="4">
    <source>
        <dbReference type="ARBA" id="ARBA00023054"/>
    </source>
</evidence>
<dbReference type="GO" id="GO:0090522">
    <property type="term" value="P:vesicle tethering involved in exocytosis"/>
    <property type="evidence" value="ECO:0007669"/>
    <property type="project" value="UniProtKB-UniRule"/>
</dbReference>
<dbReference type="InterPro" id="IPR042044">
    <property type="entry name" value="EXOC6PINT-1/Sec15/Tip20_C_dom2"/>
</dbReference>
<protein>
    <recommendedName>
        <fullName evidence="5">Exocyst complex component SEC15</fullName>
    </recommendedName>
</protein>